<comment type="caution">
    <text evidence="1">The sequence shown here is derived from an EMBL/GenBank/DDBJ whole genome shotgun (WGS) entry which is preliminary data.</text>
</comment>
<organism evidence="1 2">
    <name type="scientific">Mikania micrantha</name>
    <name type="common">bitter vine</name>
    <dbReference type="NCBI Taxonomy" id="192012"/>
    <lineage>
        <taxon>Eukaryota</taxon>
        <taxon>Viridiplantae</taxon>
        <taxon>Streptophyta</taxon>
        <taxon>Embryophyta</taxon>
        <taxon>Tracheophyta</taxon>
        <taxon>Spermatophyta</taxon>
        <taxon>Magnoliopsida</taxon>
        <taxon>eudicotyledons</taxon>
        <taxon>Gunneridae</taxon>
        <taxon>Pentapetalae</taxon>
        <taxon>asterids</taxon>
        <taxon>campanulids</taxon>
        <taxon>Asterales</taxon>
        <taxon>Asteraceae</taxon>
        <taxon>Asteroideae</taxon>
        <taxon>Heliantheae alliance</taxon>
        <taxon>Eupatorieae</taxon>
        <taxon>Mikania</taxon>
    </lineage>
</organism>
<keyword evidence="2" id="KW-1185">Reference proteome</keyword>
<name>A0A5N6PER7_9ASTR</name>
<gene>
    <name evidence="1" type="ORF">E3N88_11118</name>
</gene>
<accession>A0A5N6PER7</accession>
<reference evidence="1 2" key="1">
    <citation type="submission" date="2019-05" db="EMBL/GenBank/DDBJ databases">
        <title>Mikania micrantha, genome provides insights into the molecular mechanism of rapid growth.</title>
        <authorList>
            <person name="Liu B."/>
        </authorList>
    </citation>
    <scope>NUCLEOTIDE SEQUENCE [LARGE SCALE GENOMIC DNA]</scope>
    <source>
        <strain evidence="1">NLD-2019</strain>
        <tissue evidence="1">Leaf</tissue>
    </source>
</reference>
<dbReference type="AlphaFoldDB" id="A0A5N6PER7"/>
<proteinExistence type="predicted"/>
<sequence>MAYQLHAWAATPSPSPFVGHRWPFPSFGRHYRTTIIRHFYSVGHLHSGTKVQSAISHSSFNRQHLIRPRGPTFGSTYSIQAVTTKPPLFGQPSFHYAETKLFERCNITWAQQLFDSPITTIKFLNCHVLTAQSRPIIND</sequence>
<protein>
    <submittedName>
        <fullName evidence="1">Uncharacterized protein</fullName>
    </submittedName>
</protein>
<dbReference type="Proteomes" id="UP000326396">
    <property type="component" value="Linkage Group LG13"/>
</dbReference>
<evidence type="ECO:0000313" key="2">
    <source>
        <dbReference type="Proteomes" id="UP000326396"/>
    </source>
</evidence>
<dbReference type="EMBL" id="SZYD01000005">
    <property type="protein sequence ID" value="KAD6119847.1"/>
    <property type="molecule type" value="Genomic_DNA"/>
</dbReference>
<evidence type="ECO:0000313" key="1">
    <source>
        <dbReference type="EMBL" id="KAD6119847.1"/>
    </source>
</evidence>